<sequence length="66" mass="7339">MPPFSPFGVYLPASPFCLPASPAASIWWKNEEKGSRIIKTLVRITSLQPNLFGGDNTTLLFFLLKL</sequence>
<gene>
    <name evidence="1" type="ORF">L2E82_36413</name>
</gene>
<name>A0ACB9BRN1_CICIN</name>
<comment type="caution">
    <text evidence="1">The sequence shown here is derived from an EMBL/GenBank/DDBJ whole genome shotgun (WGS) entry which is preliminary data.</text>
</comment>
<protein>
    <submittedName>
        <fullName evidence="1">Uncharacterized protein</fullName>
    </submittedName>
</protein>
<evidence type="ECO:0000313" key="2">
    <source>
        <dbReference type="Proteomes" id="UP001055811"/>
    </source>
</evidence>
<evidence type="ECO:0000313" key="1">
    <source>
        <dbReference type="EMBL" id="KAI3724630.1"/>
    </source>
</evidence>
<proteinExistence type="predicted"/>
<keyword evidence="2" id="KW-1185">Reference proteome</keyword>
<dbReference type="EMBL" id="CM042014">
    <property type="protein sequence ID" value="KAI3724630.1"/>
    <property type="molecule type" value="Genomic_DNA"/>
</dbReference>
<reference evidence="1 2" key="2">
    <citation type="journal article" date="2022" name="Mol. Ecol. Resour.">
        <title>The genomes of chicory, endive, great burdock and yacon provide insights into Asteraceae paleo-polyploidization history and plant inulin production.</title>
        <authorList>
            <person name="Fan W."/>
            <person name="Wang S."/>
            <person name="Wang H."/>
            <person name="Wang A."/>
            <person name="Jiang F."/>
            <person name="Liu H."/>
            <person name="Zhao H."/>
            <person name="Xu D."/>
            <person name="Zhang Y."/>
        </authorList>
    </citation>
    <scope>NUCLEOTIDE SEQUENCE [LARGE SCALE GENOMIC DNA]</scope>
    <source>
        <strain evidence="2">cv. Punajuju</strain>
        <tissue evidence="1">Leaves</tissue>
    </source>
</reference>
<organism evidence="1 2">
    <name type="scientific">Cichorium intybus</name>
    <name type="common">Chicory</name>
    <dbReference type="NCBI Taxonomy" id="13427"/>
    <lineage>
        <taxon>Eukaryota</taxon>
        <taxon>Viridiplantae</taxon>
        <taxon>Streptophyta</taxon>
        <taxon>Embryophyta</taxon>
        <taxon>Tracheophyta</taxon>
        <taxon>Spermatophyta</taxon>
        <taxon>Magnoliopsida</taxon>
        <taxon>eudicotyledons</taxon>
        <taxon>Gunneridae</taxon>
        <taxon>Pentapetalae</taxon>
        <taxon>asterids</taxon>
        <taxon>campanulids</taxon>
        <taxon>Asterales</taxon>
        <taxon>Asteraceae</taxon>
        <taxon>Cichorioideae</taxon>
        <taxon>Cichorieae</taxon>
        <taxon>Cichoriinae</taxon>
        <taxon>Cichorium</taxon>
    </lineage>
</organism>
<accession>A0ACB9BRN1</accession>
<dbReference type="Proteomes" id="UP001055811">
    <property type="component" value="Linkage Group LG06"/>
</dbReference>
<reference evidence="2" key="1">
    <citation type="journal article" date="2022" name="Mol. Ecol. Resour.">
        <title>The genomes of chicory, endive, great burdock and yacon provide insights into Asteraceae palaeo-polyploidization history and plant inulin production.</title>
        <authorList>
            <person name="Fan W."/>
            <person name="Wang S."/>
            <person name="Wang H."/>
            <person name="Wang A."/>
            <person name="Jiang F."/>
            <person name="Liu H."/>
            <person name="Zhao H."/>
            <person name="Xu D."/>
            <person name="Zhang Y."/>
        </authorList>
    </citation>
    <scope>NUCLEOTIDE SEQUENCE [LARGE SCALE GENOMIC DNA]</scope>
    <source>
        <strain evidence="2">cv. Punajuju</strain>
    </source>
</reference>